<evidence type="ECO:0000313" key="2">
    <source>
        <dbReference type="Proteomes" id="UP000540698"/>
    </source>
</evidence>
<protein>
    <recommendedName>
        <fullName evidence="3">S-adenosyl methyltransferase</fullName>
    </recommendedName>
</protein>
<comment type="caution">
    <text evidence="1">The sequence shown here is derived from an EMBL/GenBank/DDBJ whole genome shotgun (WGS) entry which is preliminary data.</text>
</comment>
<dbReference type="EMBL" id="JAAXOS010000029">
    <property type="protein sequence ID" value="NKY31292.1"/>
    <property type="molecule type" value="Genomic_DNA"/>
</dbReference>
<dbReference type="Gene3D" id="3.40.50.150">
    <property type="entry name" value="Vaccinia Virus protein VP39"/>
    <property type="match status" value="1"/>
</dbReference>
<dbReference type="AlphaFoldDB" id="A0A7X6LC31"/>
<evidence type="ECO:0008006" key="3">
    <source>
        <dbReference type="Google" id="ProtNLM"/>
    </source>
</evidence>
<proteinExistence type="predicted"/>
<dbReference type="InterPro" id="IPR029063">
    <property type="entry name" value="SAM-dependent_MTases_sf"/>
</dbReference>
<reference evidence="1 2" key="1">
    <citation type="submission" date="2020-04" db="EMBL/GenBank/DDBJ databases">
        <title>MicrobeNet Type strains.</title>
        <authorList>
            <person name="Nicholson A.C."/>
        </authorList>
    </citation>
    <scope>NUCLEOTIDE SEQUENCE [LARGE SCALE GENOMIC DNA]</scope>
    <source>
        <strain evidence="1 2">DSM 44956</strain>
    </source>
</reference>
<evidence type="ECO:0000313" key="1">
    <source>
        <dbReference type="EMBL" id="NKY31292.1"/>
    </source>
</evidence>
<accession>A0A7X6LC31</accession>
<gene>
    <name evidence="1" type="ORF">HGB38_34610</name>
</gene>
<sequence length="303" mass="32140">MTCPTCGQTTQPACDPDTIRARERAVNTELSGPTHARVLDALLPADLDRPYDPDQISGKDNFACDRDIAALLARRAPGFRASVHAGHMFLLRAVAELAQAGVSQFAVIGCGFPRKRNVHTVAREINPAAHVLYLDDSALVAAHGRALLMAESRFTRADPGDPAAILSAIGHPHGQPGWLDPREPIALVFGSLILEQLDAPGPVIAELVAALASGYVAVTHICTDTDTATDVARRAAAVYTAHNLTLRPRTTRDITTMLTGLELLGPGLTVAQDWTPAHATSPGTGEASWRCCWAALGTWGATR</sequence>
<keyword evidence="2" id="KW-1185">Reference proteome</keyword>
<dbReference type="RefSeq" id="WP_062976767.1">
    <property type="nucleotide sequence ID" value="NZ_JAAXOS010000029.1"/>
</dbReference>
<dbReference type="InterPro" id="IPR006764">
    <property type="entry name" value="SAM_dep_MeTrfase_SAV2177_type"/>
</dbReference>
<dbReference type="SUPFAM" id="SSF53335">
    <property type="entry name" value="S-adenosyl-L-methionine-dependent methyltransferases"/>
    <property type="match status" value="1"/>
</dbReference>
<organism evidence="1 2">
    <name type="scientific">Nocardia gamkensis</name>
    <dbReference type="NCBI Taxonomy" id="352869"/>
    <lineage>
        <taxon>Bacteria</taxon>
        <taxon>Bacillati</taxon>
        <taxon>Actinomycetota</taxon>
        <taxon>Actinomycetes</taxon>
        <taxon>Mycobacteriales</taxon>
        <taxon>Nocardiaceae</taxon>
        <taxon>Nocardia</taxon>
    </lineage>
</organism>
<name>A0A7X6LC31_9NOCA</name>
<dbReference type="Proteomes" id="UP000540698">
    <property type="component" value="Unassembled WGS sequence"/>
</dbReference>
<dbReference type="Pfam" id="PF04672">
    <property type="entry name" value="Methyltransf_19"/>
    <property type="match status" value="1"/>
</dbReference>